<accession>A0A9P1IVQ6</accession>
<sequence>MMSTNSVIVQKPPNTLYCSFSIYVTTCILAMFQIILTSFMAILYKKVLEGGSYIVHIVFWIHIYCIFVSTIFFVFCVYKRKIGSAYEIVLHAYLLCVLLNGLTSFFGVMYIPLFFLQTSHSFMEGVDFFVCFAASALLLGLQWAIKQVTEQMLPVMEHDFKV</sequence>
<proteinExistence type="predicted"/>
<dbReference type="OrthoDB" id="5863263at2759"/>
<evidence type="ECO:0000313" key="2">
    <source>
        <dbReference type="EMBL" id="CAI5451094.1"/>
    </source>
</evidence>
<evidence type="ECO:0000313" key="3">
    <source>
        <dbReference type="Proteomes" id="UP001152747"/>
    </source>
</evidence>
<dbReference type="EMBL" id="CANHGI010000005">
    <property type="protein sequence ID" value="CAI5451094.1"/>
    <property type="molecule type" value="Genomic_DNA"/>
</dbReference>
<reference evidence="2" key="1">
    <citation type="submission" date="2022-11" db="EMBL/GenBank/DDBJ databases">
        <authorList>
            <person name="Kikuchi T."/>
        </authorList>
    </citation>
    <scope>NUCLEOTIDE SEQUENCE</scope>
    <source>
        <strain evidence="2">PS1010</strain>
    </source>
</reference>
<evidence type="ECO:0000256" key="1">
    <source>
        <dbReference type="SAM" id="Phobius"/>
    </source>
</evidence>
<name>A0A9P1IVQ6_9PELO</name>
<keyword evidence="1" id="KW-0472">Membrane</keyword>
<comment type="caution">
    <text evidence="2">The sequence shown here is derived from an EMBL/GenBank/DDBJ whole genome shotgun (WGS) entry which is preliminary data.</text>
</comment>
<feature type="transmembrane region" description="Helical" evidence="1">
    <location>
        <begin position="125"/>
        <end position="145"/>
    </location>
</feature>
<feature type="transmembrane region" description="Helical" evidence="1">
    <location>
        <begin position="54"/>
        <end position="78"/>
    </location>
</feature>
<dbReference type="AlphaFoldDB" id="A0A9P1IVQ6"/>
<feature type="transmembrane region" description="Helical" evidence="1">
    <location>
        <begin position="90"/>
        <end position="113"/>
    </location>
</feature>
<dbReference type="Proteomes" id="UP001152747">
    <property type="component" value="Unassembled WGS sequence"/>
</dbReference>
<keyword evidence="3" id="KW-1185">Reference proteome</keyword>
<keyword evidence="1" id="KW-0812">Transmembrane</keyword>
<feature type="transmembrane region" description="Helical" evidence="1">
    <location>
        <begin position="20"/>
        <end position="42"/>
    </location>
</feature>
<keyword evidence="1" id="KW-1133">Transmembrane helix</keyword>
<gene>
    <name evidence="2" type="ORF">CAMP_LOCUS13731</name>
</gene>
<organism evidence="2 3">
    <name type="scientific">Caenorhabditis angaria</name>
    <dbReference type="NCBI Taxonomy" id="860376"/>
    <lineage>
        <taxon>Eukaryota</taxon>
        <taxon>Metazoa</taxon>
        <taxon>Ecdysozoa</taxon>
        <taxon>Nematoda</taxon>
        <taxon>Chromadorea</taxon>
        <taxon>Rhabditida</taxon>
        <taxon>Rhabditina</taxon>
        <taxon>Rhabditomorpha</taxon>
        <taxon>Rhabditoidea</taxon>
        <taxon>Rhabditidae</taxon>
        <taxon>Peloderinae</taxon>
        <taxon>Caenorhabditis</taxon>
    </lineage>
</organism>
<protein>
    <submittedName>
        <fullName evidence="2">Uncharacterized protein</fullName>
    </submittedName>
</protein>